<dbReference type="PANTHER" id="PTHR10986">
    <property type="entry name" value="39S RIBOSOMAL PROTEIN L20"/>
    <property type="match status" value="1"/>
</dbReference>
<dbReference type="HAMAP" id="MF_00382">
    <property type="entry name" value="Ribosomal_bL20"/>
    <property type="match status" value="1"/>
</dbReference>
<dbReference type="NCBIfam" id="TIGR01032">
    <property type="entry name" value="rplT_bact"/>
    <property type="match status" value="1"/>
</dbReference>
<dbReference type="SUPFAM" id="SSF74731">
    <property type="entry name" value="Ribosomal protein L20"/>
    <property type="match status" value="1"/>
</dbReference>
<evidence type="ECO:0000313" key="7">
    <source>
        <dbReference type="EMBL" id="PJE63238.1"/>
    </source>
</evidence>
<dbReference type="FunFam" id="1.10.1900.20:FF:000001">
    <property type="entry name" value="50S ribosomal protein L20"/>
    <property type="match status" value="1"/>
</dbReference>
<dbReference type="InterPro" id="IPR035566">
    <property type="entry name" value="Ribosomal_protein_bL20_C"/>
</dbReference>
<gene>
    <name evidence="5" type="primary">rplT</name>
    <name evidence="7" type="ORF">COU88_00605</name>
</gene>
<evidence type="ECO:0000256" key="6">
    <source>
        <dbReference type="RuleBase" id="RU000560"/>
    </source>
</evidence>
<name>A0A2M8KTH4_9BACT</name>
<dbReference type="CDD" id="cd07026">
    <property type="entry name" value="Ribosomal_L20"/>
    <property type="match status" value="1"/>
</dbReference>
<dbReference type="EMBL" id="PFED01000025">
    <property type="protein sequence ID" value="PJE63238.1"/>
    <property type="molecule type" value="Genomic_DNA"/>
</dbReference>
<dbReference type="GO" id="GO:1990904">
    <property type="term" value="C:ribonucleoprotein complex"/>
    <property type="evidence" value="ECO:0007669"/>
    <property type="project" value="UniProtKB-KW"/>
</dbReference>
<evidence type="ECO:0000313" key="8">
    <source>
        <dbReference type="Proteomes" id="UP000229554"/>
    </source>
</evidence>
<dbReference type="GO" id="GO:0005840">
    <property type="term" value="C:ribosome"/>
    <property type="evidence" value="ECO:0007669"/>
    <property type="project" value="UniProtKB-KW"/>
</dbReference>
<dbReference type="Gene3D" id="6.10.160.10">
    <property type="match status" value="1"/>
</dbReference>
<keyword evidence="5 6" id="KW-0694">RNA-binding</keyword>
<dbReference type="GO" id="GO:0019843">
    <property type="term" value="F:rRNA binding"/>
    <property type="evidence" value="ECO:0007669"/>
    <property type="project" value="UniProtKB-UniRule"/>
</dbReference>
<reference evidence="8" key="1">
    <citation type="submission" date="2017-09" db="EMBL/GenBank/DDBJ databases">
        <title>Depth-based differentiation of microbial function through sediment-hosted aquifers and enrichment of novel symbionts in the deep terrestrial subsurface.</title>
        <authorList>
            <person name="Probst A.J."/>
            <person name="Ladd B."/>
            <person name="Jarett J.K."/>
            <person name="Geller-Mcgrath D.E."/>
            <person name="Sieber C.M.K."/>
            <person name="Emerson J.B."/>
            <person name="Anantharaman K."/>
            <person name="Thomas B.C."/>
            <person name="Malmstrom R."/>
            <person name="Stieglmeier M."/>
            <person name="Klingl A."/>
            <person name="Woyke T."/>
            <person name="Ryan C.M."/>
            <person name="Banfield J.F."/>
        </authorList>
    </citation>
    <scope>NUCLEOTIDE SEQUENCE [LARGE SCALE GENOMIC DNA]</scope>
</reference>
<keyword evidence="5 6" id="KW-0699">rRNA-binding</keyword>
<dbReference type="Pfam" id="PF00453">
    <property type="entry name" value="Ribosomal_L20"/>
    <property type="match status" value="1"/>
</dbReference>
<evidence type="ECO:0000256" key="4">
    <source>
        <dbReference type="ARBA" id="ARBA00035172"/>
    </source>
</evidence>
<dbReference type="GO" id="GO:0006412">
    <property type="term" value="P:translation"/>
    <property type="evidence" value="ECO:0007669"/>
    <property type="project" value="InterPro"/>
</dbReference>
<dbReference type="PRINTS" id="PR00062">
    <property type="entry name" value="RIBOSOMALL20"/>
</dbReference>
<proteinExistence type="inferred from homology"/>
<evidence type="ECO:0000256" key="2">
    <source>
        <dbReference type="ARBA" id="ARBA00022980"/>
    </source>
</evidence>
<comment type="function">
    <text evidence="5 6">Binds directly to 23S ribosomal RNA and is necessary for the in vitro assembly process of the 50S ribosomal subunit. It is not involved in the protein synthesizing functions of that subunit.</text>
</comment>
<dbReference type="GO" id="GO:0000027">
    <property type="term" value="P:ribosomal large subunit assembly"/>
    <property type="evidence" value="ECO:0007669"/>
    <property type="project" value="UniProtKB-UniRule"/>
</dbReference>
<sequence length="116" mass="13400">MTRVKRGVVTRRKHKKLLGMAKGYEMSRSSRLSVAKETILHAGEYAFAGRRKRKGDFRRTWIVRINAALRAMDMTYSSFIALMKKKNIGLDRKILSTLAQNEQIFKNVVDAVKKQK</sequence>
<dbReference type="Gene3D" id="1.10.1900.20">
    <property type="entry name" value="Ribosomal protein L20"/>
    <property type="match status" value="1"/>
</dbReference>
<organism evidence="7 8">
    <name type="scientific">Candidatus Roizmanbacteria bacterium CG10_big_fil_rev_8_21_14_0_10_39_6</name>
    <dbReference type="NCBI Taxonomy" id="1974853"/>
    <lineage>
        <taxon>Bacteria</taxon>
        <taxon>Candidatus Roizmaniibacteriota</taxon>
    </lineage>
</organism>
<evidence type="ECO:0000256" key="1">
    <source>
        <dbReference type="ARBA" id="ARBA00007698"/>
    </source>
</evidence>
<dbReference type="InterPro" id="IPR005813">
    <property type="entry name" value="Ribosomal_bL20"/>
</dbReference>
<keyword evidence="3 5" id="KW-0687">Ribonucleoprotein</keyword>
<accession>A0A2M8KTH4</accession>
<keyword evidence="2 5" id="KW-0689">Ribosomal protein</keyword>
<protein>
    <recommendedName>
        <fullName evidence="4 5">Large ribosomal subunit protein bL20</fullName>
    </recommendedName>
</protein>
<evidence type="ECO:0000256" key="5">
    <source>
        <dbReference type="HAMAP-Rule" id="MF_00382"/>
    </source>
</evidence>
<comment type="similarity">
    <text evidence="1 5 6">Belongs to the bacterial ribosomal protein bL20 family.</text>
</comment>
<evidence type="ECO:0000256" key="3">
    <source>
        <dbReference type="ARBA" id="ARBA00023274"/>
    </source>
</evidence>
<comment type="caution">
    <text evidence="7">The sequence shown here is derived from an EMBL/GenBank/DDBJ whole genome shotgun (WGS) entry which is preliminary data.</text>
</comment>
<dbReference type="AlphaFoldDB" id="A0A2M8KTH4"/>
<dbReference type="Proteomes" id="UP000229554">
    <property type="component" value="Unassembled WGS sequence"/>
</dbReference>
<dbReference type="GO" id="GO:0003735">
    <property type="term" value="F:structural constituent of ribosome"/>
    <property type="evidence" value="ECO:0007669"/>
    <property type="project" value="InterPro"/>
</dbReference>